<evidence type="ECO:0000256" key="5">
    <source>
        <dbReference type="ARBA" id="ARBA00022692"/>
    </source>
</evidence>
<evidence type="ECO:0000313" key="10">
    <source>
        <dbReference type="EMBL" id="GMA39277.1"/>
    </source>
</evidence>
<keyword evidence="11" id="KW-1185">Reference proteome</keyword>
<evidence type="ECO:0000256" key="7">
    <source>
        <dbReference type="ARBA" id="ARBA00023136"/>
    </source>
</evidence>
<accession>A0ABQ6IRC0</accession>
<evidence type="ECO:0000256" key="1">
    <source>
        <dbReference type="ARBA" id="ARBA00004651"/>
    </source>
</evidence>
<dbReference type="PANTHER" id="PTHR34702:SF1">
    <property type="entry name" value="NA(+)_H(+) ANTIPORTER SUBUNIT F"/>
    <property type="match status" value="1"/>
</dbReference>
<feature type="transmembrane region" description="Helical" evidence="9">
    <location>
        <begin position="6"/>
        <end position="26"/>
    </location>
</feature>
<keyword evidence="7 9" id="KW-0472">Membrane</keyword>
<evidence type="ECO:0000256" key="6">
    <source>
        <dbReference type="ARBA" id="ARBA00022989"/>
    </source>
</evidence>
<evidence type="ECO:0008006" key="12">
    <source>
        <dbReference type="Google" id="ProtNLM"/>
    </source>
</evidence>
<keyword evidence="5 9" id="KW-0812">Transmembrane</keyword>
<feature type="region of interest" description="Disordered" evidence="8">
    <location>
        <begin position="89"/>
        <end position="108"/>
    </location>
</feature>
<dbReference type="Pfam" id="PF04066">
    <property type="entry name" value="MrpF_PhaF"/>
    <property type="match status" value="1"/>
</dbReference>
<evidence type="ECO:0000256" key="3">
    <source>
        <dbReference type="ARBA" id="ARBA00022448"/>
    </source>
</evidence>
<dbReference type="Proteomes" id="UP001157126">
    <property type="component" value="Unassembled WGS sequence"/>
</dbReference>
<evidence type="ECO:0000256" key="2">
    <source>
        <dbReference type="ARBA" id="ARBA00009212"/>
    </source>
</evidence>
<dbReference type="PANTHER" id="PTHR34702">
    <property type="entry name" value="NA(+)/H(+) ANTIPORTER SUBUNIT F1"/>
    <property type="match status" value="1"/>
</dbReference>
<keyword evidence="3" id="KW-0813">Transport</keyword>
<evidence type="ECO:0000256" key="4">
    <source>
        <dbReference type="ARBA" id="ARBA00022475"/>
    </source>
</evidence>
<sequence length="108" mass="11167">MIAPIFTLVTALMLGAAVVLAVVRIIRGPSAVDRAISNEVLVSTMVCALGVEAAVNRHTTTLPILVSLSLVGFLASVAIARFAARDRDGVQLGGDGREFPETGPRGTP</sequence>
<proteinExistence type="inferred from homology"/>
<keyword evidence="4" id="KW-1003">Cell membrane</keyword>
<feature type="compositionally biased region" description="Basic and acidic residues" evidence="8">
    <location>
        <begin position="89"/>
        <end position="100"/>
    </location>
</feature>
<evidence type="ECO:0000256" key="8">
    <source>
        <dbReference type="SAM" id="MobiDB-lite"/>
    </source>
</evidence>
<evidence type="ECO:0000313" key="11">
    <source>
        <dbReference type="Proteomes" id="UP001157126"/>
    </source>
</evidence>
<evidence type="ECO:0000256" key="9">
    <source>
        <dbReference type="SAM" id="Phobius"/>
    </source>
</evidence>
<dbReference type="EMBL" id="BSUO01000001">
    <property type="protein sequence ID" value="GMA39277.1"/>
    <property type="molecule type" value="Genomic_DNA"/>
</dbReference>
<name>A0ABQ6IRC0_9MICO</name>
<keyword evidence="6 9" id="KW-1133">Transmembrane helix</keyword>
<gene>
    <name evidence="10" type="ORF">GCM10025883_13220</name>
</gene>
<dbReference type="InterPro" id="IPR007208">
    <property type="entry name" value="MrpF/PhaF-like"/>
</dbReference>
<comment type="subcellular location">
    <subcellularLocation>
        <location evidence="1">Cell membrane</location>
        <topology evidence="1">Multi-pass membrane protein</topology>
    </subcellularLocation>
</comment>
<comment type="caution">
    <text evidence="10">The sequence shown here is derived from an EMBL/GenBank/DDBJ whole genome shotgun (WGS) entry which is preliminary data.</text>
</comment>
<organism evidence="10 11">
    <name type="scientific">Mobilicoccus caccae</name>
    <dbReference type="NCBI Taxonomy" id="1859295"/>
    <lineage>
        <taxon>Bacteria</taxon>
        <taxon>Bacillati</taxon>
        <taxon>Actinomycetota</taxon>
        <taxon>Actinomycetes</taxon>
        <taxon>Micrococcales</taxon>
        <taxon>Dermatophilaceae</taxon>
        <taxon>Mobilicoccus</taxon>
    </lineage>
</organism>
<protein>
    <recommendedName>
        <fullName evidence="12">Multisubunit sodium/proton antiporter, MrpF subunit</fullName>
    </recommendedName>
</protein>
<feature type="transmembrane region" description="Helical" evidence="9">
    <location>
        <begin position="61"/>
        <end position="84"/>
    </location>
</feature>
<comment type="similarity">
    <text evidence="2">Belongs to the CPA3 antiporters (TC 2.A.63) subunit F family.</text>
</comment>
<dbReference type="RefSeq" id="WP_284303226.1">
    <property type="nucleotide sequence ID" value="NZ_BSUO01000001.1"/>
</dbReference>
<reference evidence="11" key="1">
    <citation type="journal article" date="2019" name="Int. J. Syst. Evol. Microbiol.">
        <title>The Global Catalogue of Microorganisms (GCM) 10K type strain sequencing project: providing services to taxonomists for standard genome sequencing and annotation.</title>
        <authorList>
            <consortium name="The Broad Institute Genomics Platform"/>
            <consortium name="The Broad Institute Genome Sequencing Center for Infectious Disease"/>
            <person name="Wu L."/>
            <person name="Ma J."/>
        </authorList>
    </citation>
    <scope>NUCLEOTIDE SEQUENCE [LARGE SCALE GENOMIC DNA]</scope>
    <source>
        <strain evidence="11">NBRC 113072</strain>
    </source>
</reference>